<keyword evidence="2" id="KW-1185">Reference proteome</keyword>
<dbReference type="OrthoDB" id="336148at2759"/>
<gene>
    <name evidence="1" type="primary">CCR1</name>
    <name evidence="1" type="ORF">SNEC2469_LOCUS8093</name>
</gene>
<evidence type="ECO:0000313" key="2">
    <source>
        <dbReference type="Proteomes" id="UP000601435"/>
    </source>
</evidence>
<name>A0A812P650_9DINO</name>
<reference evidence="1" key="1">
    <citation type="submission" date="2021-02" db="EMBL/GenBank/DDBJ databases">
        <authorList>
            <person name="Dougan E. K."/>
            <person name="Rhodes N."/>
            <person name="Thang M."/>
            <person name="Chan C."/>
        </authorList>
    </citation>
    <scope>NUCLEOTIDE SEQUENCE</scope>
</reference>
<dbReference type="Gene3D" id="3.40.50.720">
    <property type="entry name" value="NAD(P)-binding Rossmann-like Domain"/>
    <property type="match status" value="1"/>
</dbReference>
<organism evidence="1 2">
    <name type="scientific">Symbiodinium necroappetens</name>
    <dbReference type="NCBI Taxonomy" id="1628268"/>
    <lineage>
        <taxon>Eukaryota</taxon>
        <taxon>Sar</taxon>
        <taxon>Alveolata</taxon>
        <taxon>Dinophyceae</taxon>
        <taxon>Suessiales</taxon>
        <taxon>Symbiodiniaceae</taxon>
        <taxon>Symbiodinium</taxon>
    </lineage>
</organism>
<accession>A0A812P650</accession>
<dbReference type="Proteomes" id="UP000601435">
    <property type="component" value="Unassembled WGS sequence"/>
</dbReference>
<protein>
    <submittedName>
        <fullName evidence="1">CCR1 protein</fullName>
    </submittedName>
</protein>
<feature type="non-terminal residue" evidence="1">
    <location>
        <position position="89"/>
    </location>
</feature>
<dbReference type="InterPro" id="IPR036291">
    <property type="entry name" value="NAD(P)-bd_dom_sf"/>
</dbReference>
<dbReference type="SUPFAM" id="SSF51735">
    <property type="entry name" value="NAD(P)-binding Rossmann-fold domains"/>
    <property type="match status" value="1"/>
</dbReference>
<dbReference type="EMBL" id="CAJNJA010013480">
    <property type="protein sequence ID" value="CAE7322194.1"/>
    <property type="molecule type" value="Genomic_DNA"/>
</dbReference>
<sequence>MLQPTPNMTMLSLRNWFQNGRPNGVCPNDSMSFVDVRDCAEQHVKAMEDSAASGRYMSLVPSWHWNDLDHAMHEMYPLMPKSAPCEGTP</sequence>
<proteinExistence type="predicted"/>
<evidence type="ECO:0000313" key="1">
    <source>
        <dbReference type="EMBL" id="CAE7322194.1"/>
    </source>
</evidence>
<comment type="caution">
    <text evidence="1">The sequence shown here is derived from an EMBL/GenBank/DDBJ whole genome shotgun (WGS) entry which is preliminary data.</text>
</comment>
<dbReference type="AlphaFoldDB" id="A0A812P650"/>